<keyword evidence="1" id="KW-0812">Transmembrane</keyword>
<sequence length="115" mass="13625">MEQSDLSQEEINSEEYWVKFSFFLLGLVIILLLILGYYKYILKQDSTPFYFYTLTIFVLFSLKAYMGVKTRESWIAQNYQIKTVIREKGPWNIAWIVVDTLIALAALAITIYWFI</sequence>
<evidence type="ECO:0000313" key="2">
    <source>
        <dbReference type="EMBL" id="KKQ90318.1"/>
    </source>
</evidence>
<reference evidence="2 3" key="1">
    <citation type="journal article" date="2015" name="Nature">
        <title>rRNA introns, odd ribosomes, and small enigmatic genomes across a large radiation of phyla.</title>
        <authorList>
            <person name="Brown C.T."/>
            <person name="Hug L.A."/>
            <person name="Thomas B.C."/>
            <person name="Sharon I."/>
            <person name="Castelle C.J."/>
            <person name="Singh A."/>
            <person name="Wilkins M.J."/>
            <person name="Williams K.H."/>
            <person name="Banfield J.F."/>
        </authorList>
    </citation>
    <scope>NUCLEOTIDE SEQUENCE [LARGE SCALE GENOMIC DNA]</scope>
</reference>
<evidence type="ECO:0000256" key="1">
    <source>
        <dbReference type="SAM" id="Phobius"/>
    </source>
</evidence>
<feature type="transmembrane region" description="Helical" evidence="1">
    <location>
        <begin position="49"/>
        <end position="68"/>
    </location>
</feature>
<proteinExistence type="predicted"/>
<name>A0A0G0LEL5_9BACT</name>
<feature type="transmembrane region" description="Helical" evidence="1">
    <location>
        <begin position="16"/>
        <end position="37"/>
    </location>
</feature>
<keyword evidence="1" id="KW-0472">Membrane</keyword>
<organism evidence="2 3">
    <name type="scientific">Berkelbacteria bacterium GW2011_GWA2_38_9</name>
    <dbReference type="NCBI Taxonomy" id="1618334"/>
    <lineage>
        <taxon>Bacteria</taxon>
        <taxon>Candidatus Berkelbacteria</taxon>
    </lineage>
</organism>
<feature type="transmembrane region" description="Helical" evidence="1">
    <location>
        <begin position="93"/>
        <end position="114"/>
    </location>
</feature>
<protein>
    <submittedName>
        <fullName evidence="2">Uncharacterized protein</fullName>
    </submittedName>
</protein>
<keyword evidence="1" id="KW-1133">Transmembrane helix</keyword>
<dbReference type="EMBL" id="LBVO01000008">
    <property type="protein sequence ID" value="KKQ90318.1"/>
    <property type="molecule type" value="Genomic_DNA"/>
</dbReference>
<comment type="caution">
    <text evidence="2">The sequence shown here is derived from an EMBL/GenBank/DDBJ whole genome shotgun (WGS) entry which is preliminary data.</text>
</comment>
<dbReference type="Proteomes" id="UP000033934">
    <property type="component" value="Unassembled WGS sequence"/>
</dbReference>
<evidence type="ECO:0000313" key="3">
    <source>
        <dbReference type="Proteomes" id="UP000033934"/>
    </source>
</evidence>
<accession>A0A0G0LEL5</accession>
<dbReference type="AlphaFoldDB" id="A0A0G0LEL5"/>
<gene>
    <name evidence="2" type="ORF">UT11_C0008G0006</name>
</gene>